<feature type="region of interest" description="Disordered" evidence="11">
    <location>
        <begin position="54"/>
        <end position="75"/>
    </location>
</feature>
<organism evidence="13 14">
    <name type="scientific">Sapientia aquatica</name>
    <dbReference type="NCBI Taxonomy" id="1549640"/>
    <lineage>
        <taxon>Bacteria</taxon>
        <taxon>Pseudomonadati</taxon>
        <taxon>Pseudomonadota</taxon>
        <taxon>Betaproteobacteria</taxon>
        <taxon>Burkholderiales</taxon>
        <taxon>Oxalobacteraceae</taxon>
        <taxon>Sapientia</taxon>
    </lineage>
</organism>
<dbReference type="Pfam" id="PF03544">
    <property type="entry name" value="TonB_C"/>
    <property type="match status" value="1"/>
</dbReference>
<evidence type="ECO:0000256" key="7">
    <source>
        <dbReference type="ARBA" id="ARBA00022927"/>
    </source>
</evidence>
<accession>A0A4R5VQR0</accession>
<dbReference type="InterPro" id="IPR006260">
    <property type="entry name" value="TonB/TolA_C"/>
</dbReference>
<keyword evidence="8 10" id="KW-1133">Transmembrane helix</keyword>
<dbReference type="NCBIfam" id="TIGR01352">
    <property type="entry name" value="tonB_Cterm"/>
    <property type="match status" value="1"/>
</dbReference>
<reference evidence="13 14" key="1">
    <citation type="submission" date="2019-03" db="EMBL/GenBank/DDBJ databases">
        <title>Sapientia aquatica gen. nov., sp. nov., isolated from a crater lake.</title>
        <authorList>
            <person name="Felfoldi T."/>
            <person name="Szabo A."/>
            <person name="Toth E."/>
            <person name="Schumann P."/>
            <person name="Keki Z."/>
            <person name="Marialigeti K."/>
            <person name="Mathe I."/>
        </authorList>
    </citation>
    <scope>NUCLEOTIDE SEQUENCE [LARGE SCALE GENOMIC DNA]</scope>
    <source>
        <strain evidence="13 14">SA-152</strain>
    </source>
</reference>
<dbReference type="GO" id="GO:0030288">
    <property type="term" value="C:outer membrane-bounded periplasmic space"/>
    <property type="evidence" value="ECO:0007669"/>
    <property type="project" value="InterPro"/>
</dbReference>
<dbReference type="Gene3D" id="3.30.1150.10">
    <property type="match status" value="1"/>
</dbReference>
<dbReference type="AlphaFoldDB" id="A0A4R5VQR0"/>
<evidence type="ECO:0000256" key="1">
    <source>
        <dbReference type="ARBA" id="ARBA00004383"/>
    </source>
</evidence>
<evidence type="ECO:0000256" key="9">
    <source>
        <dbReference type="ARBA" id="ARBA00023136"/>
    </source>
</evidence>
<dbReference type="GO" id="GO:0005886">
    <property type="term" value="C:plasma membrane"/>
    <property type="evidence" value="ECO:0007669"/>
    <property type="project" value="UniProtKB-SubCell"/>
</dbReference>
<dbReference type="EMBL" id="SMYL01000019">
    <property type="protein sequence ID" value="TDK60015.1"/>
    <property type="molecule type" value="Genomic_DNA"/>
</dbReference>
<protein>
    <recommendedName>
        <fullName evidence="10">Protein TonB</fullName>
    </recommendedName>
</protein>
<comment type="function">
    <text evidence="10">Interacts with outer membrane receptor proteins that carry out high-affinity binding and energy dependent uptake into the periplasmic space of specific substrates. It could act to transduce energy from the cytoplasmic membrane to specific energy-requiring processes in the outer membrane, resulting in the release into the periplasm of ligands bound by these outer membrane proteins.</text>
</comment>
<dbReference type="InterPro" id="IPR037682">
    <property type="entry name" value="TonB_C"/>
</dbReference>
<dbReference type="OrthoDB" id="8724624at2"/>
<evidence type="ECO:0000256" key="4">
    <source>
        <dbReference type="ARBA" id="ARBA00022475"/>
    </source>
</evidence>
<evidence type="ECO:0000256" key="2">
    <source>
        <dbReference type="ARBA" id="ARBA00006555"/>
    </source>
</evidence>
<evidence type="ECO:0000256" key="6">
    <source>
        <dbReference type="ARBA" id="ARBA00022692"/>
    </source>
</evidence>
<feature type="compositionally biased region" description="Pro residues" evidence="11">
    <location>
        <begin position="58"/>
        <end position="75"/>
    </location>
</feature>
<dbReference type="GO" id="GO:0055085">
    <property type="term" value="P:transmembrane transport"/>
    <property type="evidence" value="ECO:0007669"/>
    <property type="project" value="InterPro"/>
</dbReference>
<dbReference type="PANTHER" id="PTHR33446:SF2">
    <property type="entry name" value="PROTEIN TONB"/>
    <property type="match status" value="1"/>
</dbReference>
<proteinExistence type="inferred from homology"/>
<evidence type="ECO:0000313" key="13">
    <source>
        <dbReference type="EMBL" id="TDK60015.1"/>
    </source>
</evidence>
<evidence type="ECO:0000259" key="12">
    <source>
        <dbReference type="PROSITE" id="PS52015"/>
    </source>
</evidence>
<feature type="transmembrane region" description="Helical" evidence="10">
    <location>
        <begin position="14"/>
        <end position="32"/>
    </location>
</feature>
<comment type="caution">
    <text evidence="13">The sequence shown here is derived from an EMBL/GenBank/DDBJ whole genome shotgun (WGS) entry which is preliminary data.</text>
</comment>
<evidence type="ECO:0000256" key="8">
    <source>
        <dbReference type="ARBA" id="ARBA00022989"/>
    </source>
</evidence>
<comment type="subcellular location">
    <subcellularLocation>
        <location evidence="1 10">Cell inner membrane</location>
        <topology evidence="1 10">Single-pass membrane protein</topology>
        <orientation evidence="1 10">Periplasmic side</orientation>
    </subcellularLocation>
</comment>
<evidence type="ECO:0000256" key="10">
    <source>
        <dbReference type="RuleBase" id="RU362123"/>
    </source>
</evidence>
<dbReference type="PROSITE" id="PS52015">
    <property type="entry name" value="TONB_CTD"/>
    <property type="match status" value="1"/>
</dbReference>
<dbReference type="PRINTS" id="PR01374">
    <property type="entry name" value="TONBPROTEIN"/>
</dbReference>
<dbReference type="Proteomes" id="UP000294829">
    <property type="component" value="Unassembled WGS sequence"/>
</dbReference>
<keyword evidence="14" id="KW-1185">Reference proteome</keyword>
<evidence type="ECO:0000313" key="14">
    <source>
        <dbReference type="Proteomes" id="UP000294829"/>
    </source>
</evidence>
<name>A0A4R5VQR0_9BURK</name>
<dbReference type="InterPro" id="IPR051045">
    <property type="entry name" value="TonB-dependent_transducer"/>
</dbReference>
<keyword evidence="6 10" id="KW-0812">Transmembrane</keyword>
<dbReference type="InterPro" id="IPR003538">
    <property type="entry name" value="TonB"/>
</dbReference>
<keyword evidence="9 10" id="KW-0472">Membrane</keyword>
<keyword evidence="3 10" id="KW-0813">Transport</keyword>
<sequence length="217" mass="23240">MDFSERGQDPTKKMVGISVVVLVHAIVIYALLNGLATQIVAVIKDLPIETKVIEEVKPPPPPPDAPPPPPKLAAPPPPFIPPPEVQVAVQPVQNTISAVSNVQPPHQDMHPQPVAPAAKPAPGPSVVKAVVDFSTCDKPDYPRNSLRNEEQGTVRIQFLIGLDGRVADSKIEKSSGFRALDAAAKNALSLCKFKPGSVDGKPQQSWTAVDYVWKLPD</sequence>
<dbReference type="SUPFAM" id="SSF74653">
    <property type="entry name" value="TolA/TonB C-terminal domain"/>
    <property type="match status" value="1"/>
</dbReference>
<feature type="domain" description="TonB C-terminal" evidence="12">
    <location>
        <begin position="126"/>
        <end position="217"/>
    </location>
</feature>
<keyword evidence="5 10" id="KW-0997">Cell inner membrane</keyword>
<keyword evidence="7 10" id="KW-0653">Protein transport</keyword>
<dbReference type="GO" id="GO:0031992">
    <property type="term" value="F:energy transducer activity"/>
    <property type="evidence" value="ECO:0007669"/>
    <property type="project" value="InterPro"/>
</dbReference>
<comment type="similarity">
    <text evidence="2 10">Belongs to the TonB family.</text>
</comment>
<keyword evidence="10" id="KW-0735">Signal-anchor</keyword>
<evidence type="ECO:0000256" key="11">
    <source>
        <dbReference type="SAM" id="MobiDB-lite"/>
    </source>
</evidence>
<evidence type="ECO:0000256" key="3">
    <source>
        <dbReference type="ARBA" id="ARBA00022448"/>
    </source>
</evidence>
<dbReference type="RefSeq" id="WP_133331312.1">
    <property type="nucleotide sequence ID" value="NZ_SMYL01000019.1"/>
</dbReference>
<dbReference type="PANTHER" id="PTHR33446">
    <property type="entry name" value="PROTEIN TONB-RELATED"/>
    <property type="match status" value="1"/>
</dbReference>
<dbReference type="GO" id="GO:0015031">
    <property type="term" value="P:protein transport"/>
    <property type="evidence" value="ECO:0007669"/>
    <property type="project" value="UniProtKB-UniRule"/>
</dbReference>
<gene>
    <name evidence="13" type="ORF">E2I14_18505</name>
</gene>
<evidence type="ECO:0000256" key="5">
    <source>
        <dbReference type="ARBA" id="ARBA00022519"/>
    </source>
</evidence>
<dbReference type="GO" id="GO:0015891">
    <property type="term" value="P:siderophore transport"/>
    <property type="evidence" value="ECO:0007669"/>
    <property type="project" value="InterPro"/>
</dbReference>
<keyword evidence="4 10" id="KW-1003">Cell membrane</keyword>